<evidence type="ECO:0000256" key="2">
    <source>
        <dbReference type="ARBA" id="ARBA00022801"/>
    </source>
</evidence>
<reference evidence="3" key="1">
    <citation type="submission" date="2020-05" db="EMBL/GenBank/DDBJ databases">
        <authorList>
            <person name="Chiriac C."/>
            <person name="Salcher M."/>
            <person name="Ghai R."/>
            <person name="Kavagutti S V."/>
        </authorList>
    </citation>
    <scope>NUCLEOTIDE SEQUENCE</scope>
</reference>
<sequence length="467" mass="48534">MLVAKSLACCVLALTLSISHASSANAEAKGDSAVTTPTPTTPLLSARRFPGALQATASDPELVASLDQYLNKVVGTTCALVELDGRVIFSHKETEALQPASTLKLATALAALDILGPDSTFTTRFVANKVLKNGVIDGDLYVVGGGDPLLATSGYKTVFEDPDQFYEDFTTLADTLAQAGVKQISGGLVGDDSRYDATRWVASWPTRYQIGGTVAPLSALLVNDGSTGYSDTPSDPTTNRKAGDPTLLFAQTLRTVLNARGIKVAGGASTGKAPTDGKEIASFDSVPMSKVLSEMLTDSDNTTAELVTKEIGYQAKGQGTTTAGVDAIRESLTRQGFDLTGFVMLDGSGLDPGDRMACTLGLALVSALSKYPDDLAALPVGGRTGTLRKRMLATASTGRVRAKTGTLNSVNALSGFADTPQGNVLTFSFVHNGTDSRTTVVADGFTDRLMAYAKGIKVSSLGPLPVK</sequence>
<name>A0A6J6ARF3_9ZZZZ</name>
<dbReference type="PANTHER" id="PTHR30023:SF0">
    <property type="entry name" value="PENICILLIN-SENSITIVE CARBOXYPEPTIDASE A"/>
    <property type="match status" value="1"/>
</dbReference>
<dbReference type="PANTHER" id="PTHR30023">
    <property type="entry name" value="D-ALANYL-D-ALANINE CARBOXYPEPTIDASE"/>
    <property type="match status" value="1"/>
</dbReference>
<evidence type="ECO:0000256" key="1">
    <source>
        <dbReference type="ARBA" id="ARBA00006096"/>
    </source>
</evidence>
<dbReference type="Pfam" id="PF02113">
    <property type="entry name" value="Peptidase_S13"/>
    <property type="match status" value="2"/>
</dbReference>
<dbReference type="GO" id="GO:0006508">
    <property type="term" value="P:proteolysis"/>
    <property type="evidence" value="ECO:0007669"/>
    <property type="project" value="InterPro"/>
</dbReference>
<dbReference type="InterPro" id="IPR012338">
    <property type="entry name" value="Beta-lactam/transpept-like"/>
</dbReference>
<dbReference type="GO" id="GO:0000270">
    <property type="term" value="P:peptidoglycan metabolic process"/>
    <property type="evidence" value="ECO:0007669"/>
    <property type="project" value="TreeGrafter"/>
</dbReference>
<proteinExistence type="inferred from homology"/>
<dbReference type="Gene3D" id="3.40.710.10">
    <property type="entry name" value="DD-peptidase/beta-lactamase superfamily"/>
    <property type="match status" value="1"/>
</dbReference>
<gene>
    <name evidence="3" type="ORF">UFOPK4201_01611</name>
</gene>
<dbReference type="InterPro" id="IPR000667">
    <property type="entry name" value="Peptidase_S13"/>
</dbReference>
<dbReference type="SUPFAM" id="SSF56601">
    <property type="entry name" value="beta-lactamase/transpeptidase-like"/>
    <property type="match status" value="1"/>
</dbReference>
<dbReference type="NCBIfam" id="TIGR00666">
    <property type="entry name" value="PBP4"/>
    <property type="match status" value="1"/>
</dbReference>
<dbReference type="Gene3D" id="3.50.80.20">
    <property type="entry name" value="D-Ala-D-Ala carboxypeptidase C, peptidase S13"/>
    <property type="match status" value="1"/>
</dbReference>
<accession>A0A6J6ARF3</accession>
<protein>
    <submittedName>
        <fullName evidence="3">Unannotated protein</fullName>
    </submittedName>
</protein>
<organism evidence="3">
    <name type="scientific">freshwater metagenome</name>
    <dbReference type="NCBI Taxonomy" id="449393"/>
    <lineage>
        <taxon>unclassified sequences</taxon>
        <taxon>metagenomes</taxon>
        <taxon>ecological metagenomes</taxon>
    </lineage>
</organism>
<dbReference type="PRINTS" id="PR00922">
    <property type="entry name" value="DADACBPTASE3"/>
</dbReference>
<comment type="similarity">
    <text evidence="1">Belongs to the peptidase S13 family.</text>
</comment>
<dbReference type="GO" id="GO:0004185">
    <property type="term" value="F:serine-type carboxypeptidase activity"/>
    <property type="evidence" value="ECO:0007669"/>
    <property type="project" value="InterPro"/>
</dbReference>
<dbReference type="AlphaFoldDB" id="A0A6J6ARF3"/>
<evidence type="ECO:0000313" key="3">
    <source>
        <dbReference type="EMBL" id="CAB4372567.1"/>
    </source>
</evidence>
<keyword evidence="2" id="KW-0378">Hydrolase</keyword>
<dbReference type="EMBL" id="CAEUNJ010000083">
    <property type="protein sequence ID" value="CAB4372567.1"/>
    <property type="molecule type" value="Genomic_DNA"/>
</dbReference>